<keyword evidence="2" id="KW-1185">Reference proteome</keyword>
<organism evidence="1 2">
    <name type="scientific">Solanum commersonii</name>
    <name type="common">Commerson's wild potato</name>
    <name type="synonym">Commerson's nightshade</name>
    <dbReference type="NCBI Taxonomy" id="4109"/>
    <lineage>
        <taxon>Eukaryota</taxon>
        <taxon>Viridiplantae</taxon>
        <taxon>Streptophyta</taxon>
        <taxon>Embryophyta</taxon>
        <taxon>Tracheophyta</taxon>
        <taxon>Spermatophyta</taxon>
        <taxon>Magnoliopsida</taxon>
        <taxon>eudicotyledons</taxon>
        <taxon>Gunneridae</taxon>
        <taxon>Pentapetalae</taxon>
        <taxon>asterids</taxon>
        <taxon>lamiids</taxon>
        <taxon>Solanales</taxon>
        <taxon>Solanaceae</taxon>
        <taxon>Solanoideae</taxon>
        <taxon>Solaneae</taxon>
        <taxon>Solanum</taxon>
    </lineage>
</organism>
<evidence type="ECO:0000313" key="2">
    <source>
        <dbReference type="Proteomes" id="UP000824120"/>
    </source>
</evidence>
<proteinExistence type="predicted"/>
<dbReference type="EMBL" id="JACXVP010000012">
    <property type="protein sequence ID" value="KAG5571626.1"/>
    <property type="molecule type" value="Genomic_DNA"/>
</dbReference>
<sequence>MPYNIQSYNCNIPDFPIREVHVFNNLPPYSTYGLENFDAAVTWQSHVTPRGSGWNSRFKNKFVQNFVGNLAVISETQEEASFEPPPRPHDLKSVSVVNYTVEEKPKVSIEERLGVKVLVVVIMKFDGEGNGYRFGFKNQDTLPAKPSIDEPEKFELKALPSHVRYEFLSKSSVLHVIIDVDFNKGQVEALILVLKWVKRAISWTIANIIGSMFDKLGGMIIIPNAKNELFPVRPITGWRMGNRLQSDLHSSDRPKEDYFHFSLHDVCFQEDVIQISEKGIKDDRDKVEVIEKLPPPISEKGVRSFQGHAGFYKRFIKDFSNFVGLLSSVSTAMC</sequence>
<dbReference type="AlphaFoldDB" id="A0A9J5W7V6"/>
<dbReference type="InterPro" id="IPR043128">
    <property type="entry name" value="Rev_trsase/Diguanyl_cyclase"/>
</dbReference>
<gene>
    <name evidence="1" type="ORF">H5410_061392</name>
</gene>
<comment type="caution">
    <text evidence="1">The sequence shown here is derived from an EMBL/GenBank/DDBJ whole genome shotgun (WGS) entry which is preliminary data.</text>
</comment>
<dbReference type="Proteomes" id="UP000824120">
    <property type="component" value="Chromosome 12"/>
</dbReference>
<dbReference type="Gene3D" id="3.30.70.270">
    <property type="match status" value="1"/>
</dbReference>
<dbReference type="SUPFAM" id="SSF56672">
    <property type="entry name" value="DNA/RNA polymerases"/>
    <property type="match status" value="1"/>
</dbReference>
<dbReference type="OrthoDB" id="1306327at2759"/>
<name>A0A9J5W7V6_SOLCO</name>
<evidence type="ECO:0000313" key="1">
    <source>
        <dbReference type="EMBL" id="KAG5571626.1"/>
    </source>
</evidence>
<accession>A0A9J5W7V6</accession>
<dbReference type="InterPro" id="IPR043502">
    <property type="entry name" value="DNA/RNA_pol_sf"/>
</dbReference>
<reference evidence="1 2" key="1">
    <citation type="submission" date="2020-09" db="EMBL/GenBank/DDBJ databases">
        <title>De no assembly of potato wild relative species, Solanum commersonii.</title>
        <authorList>
            <person name="Cho K."/>
        </authorList>
    </citation>
    <scope>NUCLEOTIDE SEQUENCE [LARGE SCALE GENOMIC DNA]</scope>
    <source>
        <strain evidence="1">LZ3.2</strain>
        <tissue evidence="1">Leaf</tissue>
    </source>
</reference>
<protein>
    <submittedName>
        <fullName evidence="1">Uncharacterized protein</fullName>
    </submittedName>
</protein>